<keyword evidence="5" id="KW-1185">Reference proteome</keyword>
<dbReference type="PANTHER" id="PTHR12236:SF95">
    <property type="entry name" value="CUTICULAR PROTEIN 76BD, ISOFORM C-RELATED"/>
    <property type="match status" value="1"/>
</dbReference>
<evidence type="ECO:0000256" key="2">
    <source>
        <dbReference type="PROSITE-ProRule" id="PRU00497"/>
    </source>
</evidence>
<dbReference type="GeneID" id="105359968"/>
<dbReference type="PROSITE" id="PS51257">
    <property type="entry name" value="PROKAR_LIPOPROTEIN"/>
    <property type="match status" value="1"/>
</dbReference>
<feature type="chain" id="PRO_5042583462" evidence="4">
    <location>
        <begin position="24"/>
        <end position="229"/>
    </location>
</feature>
<evidence type="ECO:0000313" key="5">
    <source>
        <dbReference type="Proteomes" id="UP000695007"/>
    </source>
</evidence>
<dbReference type="Pfam" id="PF00379">
    <property type="entry name" value="Chitin_bind_4"/>
    <property type="match status" value="1"/>
</dbReference>
<dbReference type="GO" id="GO:0042302">
    <property type="term" value="F:structural constituent of cuticle"/>
    <property type="evidence" value="ECO:0007669"/>
    <property type="project" value="UniProtKB-UniRule"/>
</dbReference>
<feature type="signal peptide" evidence="4">
    <location>
        <begin position="1"/>
        <end position="23"/>
    </location>
</feature>
<evidence type="ECO:0000256" key="4">
    <source>
        <dbReference type="SAM" id="SignalP"/>
    </source>
</evidence>
<dbReference type="PROSITE" id="PS51155">
    <property type="entry name" value="CHIT_BIND_RR_2"/>
    <property type="match status" value="1"/>
</dbReference>
<evidence type="ECO:0000256" key="1">
    <source>
        <dbReference type="ARBA" id="ARBA00022460"/>
    </source>
</evidence>
<evidence type="ECO:0000256" key="3">
    <source>
        <dbReference type="SAM" id="MobiDB-lite"/>
    </source>
</evidence>
<dbReference type="AlphaFoldDB" id="A0AAJ6YCK2"/>
<dbReference type="KEGG" id="csol:105359968"/>
<gene>
    <name evidence="6" type="primary">LOC105359968</name>
</gene>
<dbReference type="InterPro" id="IPR051217">
    <property type="entry name" value="Insect_Cuticle_Struc_Prot"/>
</dbReference>
<dbReference type="PANTHER" id="PTHR12236">
    <property type="entry name" value="STRUCTURAL CONTITUENT OF CUTICLE"/>
    <property type="match status" value="1"/>
</dbReference>
<proteinExistence type="predicted"/>
<dbReference type="GO" id="GO:0031012">
    <property type="term" value="C:extracellular matrix"/>
    <property type="evidence" value="ECO:0007669"/>
    <property type="project" value="TreeGrafter"/>
</dbReference>
<dbReference type="GO" id="GO:0005615">
    <property type="term" value="C:extracellular space"/>
    <property type="evidence" value="ECO:0007669"/>
    <property type="project" value="TreeGrafter"/>
</dbReference>
<name>A0AAJ6YCK2_9HYME</name>
<dbReference type="PRINTS" id="PR00947">
    <property type="entry name" value="CUTICLE"/>
</dbReference>
<evidence type="ECO:0000313" key="6">
    <source>
        <dbReference type="RefSeq" id="XP_011495041.1"/>
    </source>
</evidence>
<dbReference type="Proteomes" id="UP000695007">
    <property type="component" value="Unplaced"/>
</dbReference>
<dbReference type="InterPro" id="IPR000618">
    <property type="entry name" value="Insect_cuticle"/>
</dbReference>
<sequence length="229" mass="26410">MYLHRLIKHLLFIVLILVGCATAGLLSYGKDGLCDDLHNHHAHHHKLSVANSFMHFHGPVEGPVYEVKVPYVDPRHYLPHDEHNKLTHNQEHDDYVMDYIAHPKYEFSYSIEDHETGDFHSQKESRDGSNVSGEYSMMEPGGNVRVVSYKADQDGFRAVVHTSVKKGHSHNTFPTWNYNEQIYHSQASSPKLEKTHTLKTYSDESKNIHQLQHEKYRSEVSVNGEMSSY</sequence>
<keyword evidence="4" id="KW-0732">Signal</keyword>
<keyword evidence="1 2" id="KW-0193">Cuticle</keyword>
<feature type="compositionally biased region" description="Basic and acidic residues" evidence="3">
    <location>
        <begin position="116"/>
        <end position="127"/>
    </location>
</feature>
<protein>
    <submittedName>
        <fullName evidence="6">Uncharacterized protein LOC105359968</fullName>
    </submittedName>
</protein>
<organism evidence="5 6">
    <name type="scientific">Ceratosolen solmsi marchali</name>
    <dbReference type="NCBI Taxonomy" id="326594"/>
    <lineage>
        <taxon>Eukaryota</taxon>
        <taxon>Metazoa</taxon>
        <taxon>Ecdysozoa</taxon>
        <taxon>Arthropoda</taxon>
        <taxon>Hexapoda</taxon>
        <taxon>Insecta</taxon>
        <taxon>Pterygota</taxon>
        <taxon>Neoptera</taxon>
        <taxon>Endopterygota</taxon>
        <taxon>Hymenoptera</taxon>
        <taxon>Apocrita</taxon>
        <taxon>Proctotrupomorpha</taxon>
        <taxon>Chalcidoidea</taxon>
        <taxon>Agaonidae</taxon>
        <taxon>Agaoninae</taxon>
        <taxon>Ceratosolen</taxon>
    </lineage>
</organism>
<dbReference type="RefSeq" id="XP_011495041.1">
    <property type="nucleotide sequence ID" value="XM_011496739.1"/>
</dbReference>
<reference evidence="6" key="1">
    <citation type="submission" date="2025-08" db="UniProtKB">
        <authorList>
            <consortium name="RefSeq"/>
        </authorList>
    </citation>
    <scope>IDENTIFICATION</scope>
</reference>
<accession>A0AAJ6YCK2</accession>
<feature type="region of interest" description="Disordered" evidence="3">
    <location>
        <begin position="116"/>
        <end position="137"/>
    </location>
</feature>